<dbReference type="CDD" id="cd07379">
    <property type="entry name" value="MPP_239FB"/>
    <property type="match status" value="1"/>
</dbReference>
<dbReference type="SUPFAM" id="SSF56300">
    <property type="entry name" value="Metallo-dependent phosphatases"/>
    <property type="match status" value="1"/>
</dbReference>
<keyword evidence="3" id="KW-1185">Reference proteome</keyword>
<dbReference type="Gene3D" id="3.60.21.10">
    <property type="match status" value="1"/>
</dbReference>
<dbReference type="InParanoid" id="A0A1E1K842"/>
<evidence type="ECO:0000259" key="1">
    <source>
        <dbReference type="Pfam" id="PF00149"/>
    </source>
</evidence>
<dbReference type="AlphaFoldDB" id="A0A1E1K842"/>
<dbReference type="Proteomes" id="UP000178129">
    <property type="component" value="Unassembled WGS sequence"/>
</dbReference>
<dbReference type="GO" id="GO:0016787">
    <property type="term" value="F:hydrolase activity"/>
    <property type="evidence" value="ECO:0007669"/>
    <property type="project" value="InterPro"/>
</dbReference>
<evidence type="ECO:0000313" key="2">
    <source>
        <dbReference type="EMBL" id="CZS94245.1"/>
    </source>
</evidence>
<accession>A0A1E1K842</accession>
<name>A0A1E1K842_9HELO</name>
<dbReference type="InterPro" id="IPR029052">
    <property type="entry name" value="Metallo-depent_PP-like"/>
</dbReference>
<evidence type="ECO:0000313" key="3">
    <source>
        <dbReference type="Proteomes" id="UP000178129"/>
    </source>
</evidence>
<dbReference type="InterPro" id="IPR051693">
    <property type="entry name" value="UPF0046_metallophosphoest"/>
</dbReference>
<sequence>MSSTKISTRFMIVSDTHDFAFGDAEKYDGLFKLPIPKVDVLLHCGDLTIRGGLPSYKKFLKMLGSIDAELKLVIAGNHDLDLDGDYWARKHSSDDEEEDLAQHEKAVELMTGPMAKEAGVTYLVEGMHTFTLKSGAMFRIFTSPYQPEFCDWAFPYERNEDRFNPSQHVAESVKSIAENPIPDFPNVDIIMTHGPPAGILDWTFNNDSGVGCEASLRAVSRARPLLYCFGHIHEAYGCKLVTWKDEKKIGKEAIEKEDSQPNGYPGTSSDWPLKFGEETLMVNAAIMDFRNRPTNSPWLVDLDLPKAE</sequence>
<dbReference type="Pfam" id="PF00149">
    <property type="entry name" value="Metallophos"/>
    <property type="match status" value="1"/>
</dbReference>
<dbReference type="PANTHER" id="PTHR12905">
    <property type="entry name" value="METALLOPHOSPHOESTERASE"/>
    <property type="match status" value="1"/>
</dbReference>
<protein>
    <submittedName>
        <fullName evidence="2">Related to metallophosphoesterase domain-containing protein 2</fullName>
    </submittedName>
</protein>
<dbReference type="InterPro" id="IPR004843">
    <property type="entry name" value="Calcineurin-like_PHP"/>
</dbReference>
<gene>
    <name evidence="2" type="ORF">RCO7_10354</name>
</gene>
<dbReference type="PANTHER" id="PTHR12905:SF0">
    <property type="entry name" value="CALCINEURIN-LIKE PHOSPHOESTERASE DOMAIN-CONTAINING PROTEIN"/>
    <property type="match status" value="1"/>
</dbReference>
<organism evidence="2 3">
    <name type="scientific">Rhynchosporium graminicola</name>
    <dbReference type="NCBI Taxonomy" id="2792576"/>
    <lineage>
        <taxon>Eukaryota</taxon>
        <taxon>Fungi</taxon>
        <taxon>Dikarya</taxon>
        <taxon>Ascomycota</taxon>
        <taxon>Pezizomycotina</taxon>
        <taxon>Leotiomycetes</taxon>
        <taxon>Helotiales</taxon>
        <taxon>Ploettnerulaceae</taxon>
        <taxon>Rhynchosporium</taxon>
    </lineage>
</organism>
<reference evidence="3" key="1">
    <citation type="submission" date="2016-03" db="EMBL/GenBank/DDBJ databases">
        <authorList>
            <person name="Ploux O."/>
        </authorList>
    </citation>
    <scope>NUCLEOTIDE SEQUENCE [LARGE SCALE GENOMIC DNA]</scope>
    <source>
        <strain evidence="3">UK7</strain>
    </source>
</reference>
<dbReference type="EMBL" id="FJUW01000008">
    <property type="protein sequence ID" value="CZS94245.1"/>
    <property type="molecule type" value="Genomic_DNA"/>
</dbReference>
<comment type="caution">
    <text evidence="2">The sequence shown here is derived from an EMBL/GenBank/DDBJ whole genome shotgun (WGS) entry which is preliminary data.</text>
</comment>
<proteinExistence type="predicted"/>
<feature type="domain" description="Calcineurin-like phosphoesterase" evidence="1">
    <location>
        <begin position="9"/>
        <end position="234"/>
    </location>
</feature>